<dbReference type="Proteomes" id="UP001054945">
    <property type="component" value="Unassembled WGS sequence"/>
</dbReference>
<protein>
    <submittedName>
        <fullName evidence="2">Uncharacterized protein</fullName>
    </submittedName>
</protein>
<reference evidence="2 3" key="1">
    <citation type="submission" date="2021-06" db="EMBL/GenBank/DDBJ databases">
        <title>Caerostris extrusa draft genome.</title>
        <authorList>
            <person name="Kono N."/>
            <person name="Arakawa K."/>
        </authorList>
    </citation>
    <scope>NUCLEOTIDE SEQUENCE [LARGE SCALE GENOMIC DNA]</scope>
</reference>
<evidence type="ECO:0000313" key="3">
    <source>
        <dbReference type="Proteomes" id="UP001054945"/>
    </source>
</evidence>
<gene>
    <name evidence="2" type="ORF">CEXT_534161</name>
</gene>
<accession>A0AAV4QRW6</accession>
<comment type="caution">
    <text evidence="2">The sequence shown here is derived from an EMBL/GenBank/DDBJ whole genome shotgun (WGS) entry which is preliminary data.</text>
</comment>
<feature type="compositionally biased region" description="Basic residues" evidence="1">
    <location>
        <begin position="9"/>
        <end position="18"/>
    </location>
</feature>
<sequence>MIQFTDCRRTKKGHKKLIPTKEPTSKYNNNANQWQPFNAAHNRNKVSRKRRSVFKSPSDEKSPFEGSQRQRLTPIRKSVSIERE</sequence>
<proteinExistence type="predicted"/>
<keyword evidence="3" id="KW-1185">Reference proteome</keyword>
<feature type="region of interest" description="Disordered" evidence="1">
    <location>
        <begin position="1"/>
        <end position="84"/>
    </location>
</feature>
<feature type="compositionally biased region" description="Polar residues" evidence="1">
    <location>
        <begin position="25"/>
        <end position="36"/>
    </location>
</feature>
<dbReference type="EMBL" id="BPLR01006568">
    <property type="protein sequence ID" value="GIY10835.1"/>
    <property type="molecule type" value="Genomic_DNA"/>
</dbReference>
<organism evidence="2 3">
    <name type="scientific">Caerostris extrusa</name>
    <name type="common">Bark spider</name>
    <name type="synonym">Caerostris bankana</name>
    <dbReference type="NCBI Taxonomy" id="172846"/>
    <lineage>
        <taxon>Eukaryota</taxon>
        <taxon>Metazoa</taxon>
        <taxon>Ecdysozoa</taxon>
        <taxon>Arthropoda</taxon>
        <taxon>Chelicerata</taxon>
        <taxon>Arachnida</taxon>
        <taxon>Araneae</taxon>
        <taxon>Araneomorphae</taxon>
        <taxon>Entelegynae</taxon>
        <taxon>Araneoidea</taxon>
        <taxon>Araneidae</taxon>
        <taxon>Caerostris</taxon>
    </lineage>
</organism>
<evidence type="ECO:0000256" key="1">
    <source>
        <dbReference type="SAM" id="MobiDB-lite"/>
    </source>
</evidence>
<dbReference type="AlphaFoldDB" id="A0AAV4QRW6"/>
<evidence type="ECO:0000313" key="2">
    <source>
        <dbReference type="EMBL" id="GIY10835.1"/>
    </source>
</evidence>
<feature type="compositionally biased region" description="Basic residues" evidence="1">
    <location>
        <begin position="42"/>
        <end position="53"/>
    </location>
</feature>
<name>A0AAV4QRW6_CAEEX</name>